<dbReference type="OrthoDB" id="5521540at2"/>
<evidence type="ECO:0000313" key="1">
    <source>
        <dbReference type="EMBL" id="GAT62727.1"/>
    </source>
</evidence>
<protein>
    <recommendedName>
        <fullName evidence="3">Alpha/beta hydrolase</fullName>
    </recommendedName>
</protein>
<accession>A0A161LEJ9</accession>
<dbReference type="InterPro" id="IPR046114">
    <property type="entry name" value="DUF6051"/>
</dbReference>
<evidence type="ECO:0000313" key="2">
    <source>
        <dbReference type="Proteomes" id="UP000076586"/>
    </source>
</evidence>
<name>A0A161LEJ9_9BACT</name>
<dbReference type="Gene3D" id="3.40.50.1820">
    <property type="entry name" value="alpha/beta hydrolase"/>
    <property type="match status" value="1"/>
</dbReference>
<dbReference type="RefSeq" id="WP_068703296.1">
    <property type="nucleotide sequence ID" value="NZ_BDCR01000003.1"/>
</dbReference>
<evidence type="ECO:0008006" key="3">
    <source>
        <dbReference type="Google" id="ProtNLM"/>
    </source>
</evidence>
<reference evidence="2" key="1">
    <citation type="submission" date="2016-04" db="EMBL/GenBank/DDBJ databases">
        <title>Draft genome sequence of Paludibacter jiangxiensis strain NM7.</title>
        <authorList>
            <person name="Qiu Y."/>
            <person name="Matsuura N."/>
            <person name="Ohashi A."/>
            <person name="Tourlousse M.D."/>
            <person name="Sekiguchi Y."/>
        </authorList>
    </citation>
    <scope>NUCLEOTIDE SEQUENCE [LARGE SCALE GENOMIC DNA]</scope>
    <source>
        <strain evidence="2">NM7</strain>
    </source>
</reference>
<dbReference type="AlphaFoldDB" id="A0A161LEJ9"/>
<dbReference type="EMBL" id="BDCR01000003">
    <property type="protein sequence ID" value="GAT62727.1"/>
    <property type="molecule type" value="Genomic_DNA"/>
</dbReference>
<sequence length="406" mass="47429">MDYLDLYNLLEAKVNPNETEIVIDEFVTVQNQTFKSANWTILQGHPHLRCDEHNMDFSDEIFKTELGYTEEGLDLIDSEVNENKEFNFHIFVPTKQKNEKEAILLMHGFNEKSWPKYLPWAYRLAKDTHRCVVLCPMAFHMNRALSTWSDRRLMHSVSLCRKEHFPDLLQSSFSNVAISTRVQSKPQRFIWSGLQTYYDIVQFIDQVKAGKYPPLTAGMQFHFFSYSIGTFLSEILKLTDPKGYFTDSKLLAFCGGPTFNRLTPVSKAILDSEANVALYSYLVEHLESHLKREKRLYHYLEEHPEGHSFRMMLDFKVMRQEREKRFREISSQVFAIALEQDKVIPAYDVVSTLKGAAHDIPTEVIVTDFDYPYTHENPFVNKESIRDKVNSAFQTTFDKFCNFLNA</sequence>
<dbReference type="Pfam" id="PF19519">
    <property type="entry name" value="DUF6051"/>
    <property type="match status" value="1"/>
</dbReference>
<organism evidence="1 2">
    <name type="scientific">Paludibacter jiangxiensis</name>
    <dbReference type="NCBI Taxonomy" id="681398"/>
    <lineage>
        <taxon>Bacteria</taxon>
        <taxon>Pseudomonadati</taxon>
        <taxon>Bacteroidota</taxon>
        <taxon>Bacteroidia</taxon>
        <taxon>Bacteroidales</taxon>
        <taxon>Paludibacteraceae</taxon>
        <taxon>Paludibacter</taxon>
    </lineage>
</organism>
<dbReference type="SUPFAM" id="SSF53474">
    <property type="entry name" value="alpha/beta-Hydrolases"/>
    <property type="match status" value="1"/>
</dbReference>
<comment type="caution">
    <text evidence="1">The sequence shown here is derived from an EMBL/GenBank/DDBJ whole genome shotgun (WGS) entry which is preliminary data.</text>
</comment>
<dbReference type="Proteomes" id="UP000076586">
    <property type="component" value="Unassembled WGS sequence"/>
</dbReference>
<dbReference type="STRING" id="681398.PJIAN_330"/>
<dbReference type="InterPro" id="IPR029058">
    <property type="entry name" value="AB_hydrolase_fold"/>
</dbReference>
<gene>
    <name evidence="1" type="ORF">PJIAN_330</name>
</gene>
<reference evidence="2" key="2">
    <citation type="journal article" date="2017" name="Genome Announc.">
        <title>Draft genome sequence of Paludibacter jiangxiensis NM7(T), a propionate-producing fermentative bacterium.</title>
        <authorList>
            <person name="Qiu Y.-L."/>
            <person name="Tourlousse D.M."/>
            <person name="Matsuura N."/>
            <person name="Ohashi A."/>
            <person name="Sekiguchi Y."/>
        </authorList>
    </citation>
    <scope>NUCLEOTIDE SEQUENCE [LARGE SCALE GENOMIC DNA]</scope>
    <source>
        <strain evidence="2">NM7</strain>
    </source>
</reference>
<proteinExistence type="predicted"/>
<keyword evidence="2" id="KW-1185">Reference proteome</keyword>